<evidence type="ECO:0000256" key="4">
    <source>
        <dbReference type="ARBA" id="ARBA00022617"/>
    </source>
</evidence>
<dbReference type="GO" id="GO:0016705">
    <property type="term" value="F:oxidoreductase activity, acting on paired donors, with incorporation or reduction of molecular oxygen"/>
    <property type="evidence" value="ECO:0007669"/>
    <property type="project" value="InterPro"/>
</dbReference>
<evidence type="ECO:0000256" key="8">
    <source>
        <dbReference type="ARBA" id="ARBA00023033"/>
    </source>
</evidence>
<dbReference type="PANTHER" id="PTHR46300:SF7">
    <property type="entry name" value="P450, PUTATIVE (EUROFUNG)-RELATED"/>
    <property type="match status" value="1"/>
</dbReference>
<keyword evidence="6 10" id="KW-0560">Oxidoreductase</keyword>
<dbReference type="Pfam" id="PF00067">
    <property type="entry name" value="p450"/>
    <property type="match status" value="1"/>
</dbReference>
<name>A0A0C9U2J3_SPHS4</name>
<dbReference type="Proteomes" id="UP000054279">
    <property type="component" value="Unassembled WGS sequence"/>
</dbReference>
<comment type="similarity">
    <text evidence="3 10">Belongs to the cytochrome P450 family.</text>
</comment>
<evidence type="ECO:0000256" key="3">
    <source>
        <dbReference type="ARBA" id="ARBA00010617"/>
    </source>
</evidence>
<accession>A0A0C9U2J3</accession>
<evidence type="ECO:0000256" key="6">
    <source>
        <dbReference type="ARBA" id="ARBA00023002"/>
    </source>
</evidence>
<dbReference type="HOGENOM" id="CLU_001570_2_0_1"/>
<dbReference type="EMBL" id="KN837308">
    <property type="protein sequence ID" value="KIJ28354.1"/>
    <property type="molecule type" value="Genomic_DNA"/>
</dbReference>
<dbReference type="GO" id="GO:0005506">
    <property type="term" value="F:iron ion binding"/>
    <property type="evidence" value="ECO:0007669"/>
    <property type="project" value="InterPro"/>
</dbReference>
<feature type="non-terminal residue" evidence="11">
    <location>
        <position position="287"/>
    </location>
</feature>
<protein>
    <recommendedName>
        <fullName evidence="13">Cytochrome P450</fullName>
    </recommendedName>
</protein>
<evidence type="ECO:0000256" key="10">
    <source>
        <dbReference type="RuleBase" id="RU000461"/>
    </source>
</evidence>
<dbReference type="InterPro" id="IPR017972">
    <property type="entry name" value="Cyt_P450_CS"/>
</dbReference>
<dbReference type="InterPro" id="IPR001128">
    <property type="entry name" value="Cyt_P450"/>
</dbReference>
<reference evidence="11 12" key="1">
    <citation type="submission" date="2014-06" db="EMBL/GenBank/DDBJ databases">
        <title>Evolutionary Origins and Diversification of the Mycorrhizal Mutualists.</title>
        <authorList>
            <consortium name="DOE Joint Genome Institute"/>
            <consortium name="Mycorrhizal Genomics Consortium"/>
            <person name="Kohler A."/>
            <person name="Kuo A."/>
            <person name="Nagy L.G."/>
            <person name="Floudas D."/>
            <person name="Copeland A."/>
            <person name="Barry K.W."/>
            <person name="Cichocki N."/>
            <person name="Veneault-Fourrey C."/>
            <person name="LaButti K."/>
            <person name="Lindquist E.A."/>
            <person name="Lipzen A."/>
            <person name="Lundell T."/>
            <person name="Morin E."/>
            <person name="Murat C."/>
            <person name="Riley R."/>
            <person name="Ohm R."/>
            <person name="Sun H."/>
            <person name="Tunlid A."/>
            <person name="Henrissat B."/>
            <person name="Grigoriev I.V."/>
            <person name="Hibbett D.S."/>
            <person name="Martin F."/>
        </authorList>
    </citation>
    <scope>NUCLEOTIDE SEQUENCE [LARGE SCALE GENOMIC DNA]</scope>
    <source>
        <strain evidence="11 12">SS14</strain>
    </source>
</reference>
<keyword evidence="8 10" id="KW-0503">Monooxygenase</keyword>
<evidence type="ECO:0000313" key="11">
    <source>
        <dbReference type="EMBL" id="KIJ28354.1"/>
    </source>
</evidence>
<evidence type="ECO:0000256" key="2">
    <source>
        <dbReference type="ARBA" id="ARBA00005179"/>
    </source>
</evidence>
<evidence type="ECO:0000256" key="7">
    <source>
        <dbReference type="ARBA" id="ARBA00023004"/>
    </source>
</evidence>
<sequence length="287" mass="32298">VKYVPTWFPGTKFQRIAAEWRQDTEKMRDIPFDWTKKQIASGIHESSLVSLHIPEIKSSEEEYLLKWAAASVYGAGADTTVSSVTSFFLCMCLNPRVQAKAQAELDRVIGQDRLPSLADRKTLPYVEAVMKEVLRWAPVAPSGVPHQLVQDDHYNGHDLPSGSVIVPNIWAMTRDTRYFANPEEFRPERFLEEKLQDSLRADPLQIVFGFGRRACPGQRFAEGCIFLSVSMTLMAFNIAKETDVATGNYIEPVVDVIPGIIVQPMPFSCKITPRSRKVVEVIQRAGL</sequence>
<comment type="pathway">
    <text evidence="2">Secondary metabolite biosynthesis.</text>
</comment>
<evidence type="ECO:0000256" key="5">
    <source>
        <dbReference type="ARBA" id="ARBA00022723"/>
    </source>
</evidence>
<dbReference type="PRINTS" id="PR00385">
    <property type="entry name" value="P450"/>
</dbReference>
<comment type="cofactor">
    <cofactor evidence="1 9">
        <name>heme</name>
        <dbReference type="ChEBI" id="CHEBI:30413"/>
    </cofactor>
</comment>
<dbReference type="OrthoDB" id="2789670at2759"/>
<dbReference type="InterPro" id="IPR050364">
    <property type="entry name" value="Cytochrome_P450_fung"/>
</dbReference>
<dbReference type="InterPro" id="IPR036396">
    <property type="entry name" value="Cyt_P450_sf"/>
</dbReference>
<feature type="binding site" description="axial binding residue" evidence="9">
    <location>
        <position position="215"/>
    </location>
    <ligand>
        <name>heme</name>
        <dbReference type="ChEBI" id="CHEBI:30413"/>
    </ligand>
    <ligandPart>
        <name>Fe</name>
        <dbReference type="ChEBI" id="CHEBI:18248"/>
    </ligandPart>
</feature>
<keyword evidence="5 9" id="KW-0479">Metal-binding</keyword>
<dbReference type="PROSITE" id="PS00086">
    <property type="entry name" value="CYTOCHROME_P450"/>
    <property type="match status" value="1"/>
</dbReference>
<dbReference type="PANTHER" id="PTHR46300">
    <property type="entry name" value="P450, PUTATIVE (EUROFUNG)-RELATED-RELATED"/>
    <property type="match status" value="1"/>
</dbReference>
<dbReference type="InterPro" id="IPR002401">
    <property type="entry name" value="Cyt_P450_E_grp-I"/>
</dbReference>
<evidence type="ECO:0000256" key="1">
    <source>
        <dbReference type="ARBA" id="ARBA00001971"/>
    </source>
</evidence>
<dbReference type="Gene3D" id="1.10.630.10">
    <property type="entry name" value="Cytochrome P450"/>
    <property type="match status" value="1"/>
</dbReference>
<gene>
    <name evidence="11" type="ORF">M422DRAFT_189820</name>
</gene>
<dbReference type="SUPFAM" id="SSF48264">
    <property type="entry name" value="Cytochrome P450"/>
    <property type="match status" value="1"/>
</dbReference>
<keyword evidence="7 9" id="KW-0408">Iron</keyword>
<feature type="non-terminal residue" evidence="11">
    <location>
        <position position="1"/>
    </location>
</feature>
<dbReference type="PRINTS" id="PR00463">
    <property type="entry name" value="EP450I"/>
</dbReference>
<dbReference type="AlphaFoldDB" id="A0A0C9U2J3"/>
<dbReference type="GO" id="GO:0020037">
    <property type="term" value="F:heme binding"/>
    <property type="evidence" value="ECO:0007669"/>
    <property type="project" value="InterPro"/>
</dbReference>
<evidence type="ECO:0008006" key="13">
    <source>
        <dbReference type="Google" id="ProtNLM"/>
    </source>
</evidence>
<evidence type="ECO:0000256" key="9">
    <source>
        <dbReference type="PIRSR" id="PIRSR602401-1"/>
    </source>
</evidence>
<keyword evidence="12" id="KW-1185">Reference proteome</keyword>
<keyword evidence="4 9" id="KW-0349">Heme</keyword>
<dbReference type="GO" id="GO:0004497">
    <property type="term" value="F:monooxygenase activity"/>
    <property type="evidence" value="ECO:0007669"/>
    <property type="project" value="UniProtKB-KW"/>
</dbReference>
<organism evidence="11 12">
    <name type="scientific">Sphaerobolus stellatus (strain SS14)</name>
    <dbReference type="NCBI Taxonomy" id="990650"/>
    <lineage>
        <taxon>Eukaryota</taxon>
        <taxon>Fungi</taxon>
        <taxon>Dikarya</taxon>
        <taxon>Basidiomycota</taxon>
        <taxon>Agaricomycotina</taxon>
        <taxon>Agaricomycetes</taxon>
        <taxon>Phallomycetidae</taxon>
        <taxon>Geastrales</taxon>
        <taxon>Sphaerobolaceae</taxon>
        <taxon>Sphaerobolus</taxon>
    </lineage>
</organism>
<proteinExistence type="inferred from homology"/>
<evidence type="ECO:0000313" key="12">
    <source>
        <dbReference type="Proteomes" id="UP000054279"/>
    </source>
</evidence>